<accession>A0A9E9FYN9</accession>
<name>A0A9E9FYN9_9MOLL</name>
<keyword evidence="11 16" id="KW-0520">NAD</keyword>
<keyword evidence="5 16" id="KW-0813">Transport</keyword>
<dbReference type="PRINTS" id="PR01437">
    <property type="entry name" value="NUOXDRDTASE4"/>
</dbReference>
<keyword evidence="10 16" id="KW-1133">Transmembrane helix</keyword>
<comment type="subcellular location">
    <subcellularLocation>
        <location evidence="1 16">Mitochondrion membrane</location>
        <topology evidence="1 16">Multi-pass membrane protein</topology>
    </subcellularLocation>
</comment>
<dbReference type="EC" id="7.1.1.2" evidence="3 16"/>
<dbReference type="GO" id="GO:0042773">
    <property type="term" value="P:ATP synthesis coupled electron transport"/>
    <property type="evidence" value="ECO:0007669"/>
    <property type="project" value="InterPro"/>
</dbReference>
<keyword evidence="8" id="KW-1278">Translocase</keyword>
<keyword evidence="14 16" id="KW-0472">Membrane</keyword>
<reference evidence="19" key="1">
    <citation type="submission" date="2022-04" db="EMBL/GenBank/DDBJ databases">
        <title>Genome skimming elucidates the evolutionary history of Octopodiformes.</title>
        <authorList>
            <person name="Taite M."/>
            <person name="Fernandez-Alvarez F."/>
            <person name="Braid H."/>
            <person name="Bush S."/>
            <person name="Bolstad K."/>
            <person name="Drewery J."/>
            <person name="Mills S."/>
            <person name="Strugnell J."/>
            <person name="Vecchione M."/>
            <person name="Villanueva R."/>
            <person name="Voight J."/>
            <person name="Allcock A.L."/>
        </authorList>
    </citation>
    <scope>NUCLEOTIDE SEQUENCE</scope>
    <source>
        <strain evidence="19">A200124</strain>
    </source>
</reference>
<evidence type="ECO:0000256" key="5">
    <source>
        <dbReference type="ARBA" id="ARBA00022448"/>
    </source>
</evidence>
<evidence type="ECO:0000256" key="12">
    <source>
        <dbReference type="ARBA" id="ARBA00023075"/>
    </source>
</evidence>
<feature type="domain" description="NADH:quinone oxidoreductase/Mrp antiporter transmembrane" evidence="17">
    <location>
        <begin position="105"/>
        <end position="391"/>
    </location>
</feature>
<evidence type="ECO:0000256" key="13">
    <source>
        <dbReference type="ARBA" id="ARBA00023128"/>
    </source>
</evidence>
<evidence type="ECO:0000256" key="11">
    <source>
        <dbReference type="ARBA" id="ARBA00023027"/>
    </source>
</evidence>
<evidence type="ECO:0000256" key="16">
    <source>
        <dbReference type="RuleBase" id="RU003297"/>
    </source>
</evidence>
<geneLocation type="mitochondrion" evidence="19"/>
<dbReference type="Pfam" id="PF01059">
    <property type="entry name" value="Oxidored_q5_N"/>
    <property type="match status" value="1"/>
</dbReference>
<dbReference type="GO" id="GO:0031966">
    <property type="term" value="C:mitochondrial membrane"/>
    <property type="evidence" value="ECO:0007669"/>
    <property type="project" value="UniProtKB-SubCell"/>
</dbReference>
<evidence type="ECO:0000256" key="14">
    <source>
        <dbReference type="ARBA" id="ARBA00023136"/>
    </source>
</evidence>
<evidence type="ECO:0000256" key="3">
    <source>
        <dbReference type="ARBA" id="ARBA00012944"/>
    </source>
</evidence>
<dbReference type="GO" id="GO:0003954">
    <property type="term" value="F:NADH dehydrogenase activity"/>
    <property type="evidence" value="ECO:0007669"/>
    <property type="project" value="TreeGrafter"/>
</dbReference>
<evidence type="ECO:0000259" key="18">
    <source>
        <dbReference type="Pfam" id="PF01059"/>
    </source>
</evidence>
<evidence type="ECO:0000256" key="2">
    <source>
        <dbReference type="ARBA" id="ARBA00009025"/>
    </source>
</evidence>
<keyword evidence="7 16" id="KW-0812">Transmembrane</keyword>
<dbReference type="Pfam" id="PF00361">
    <property type="entry name" value="Proton_antipo_M"/>
    <property type="match status" value="1"/>
</dbReference>
<feature type="transmembrane region" description="Helical" evidence="16">
    <location>
        <begin position="423"/>
        <end position="443"/>
    </location>
</feature>
<feature type="transmembrane region" description="Helical" evidence="16">
    <location>
        <begin position="85"/>
        <end position="102"/>
    </location>
</feature>
<gene>
    <name evidence="19" type="primary">nad4</name>
</gene>
<dbReference type="GO" id="GO:0008137">
    <property type="term" value="F:NADH dehydrogenase (ubiquinone) activity"/>
    <property type="evidence" value="ECO:0007669"/>
    <property type="project" value="UniProtKB-UniRule"/>
</dbReference>
<feature type="domain" description="NADH:ubiquinone oxidoreductase chain 4 N-terminal" evidence="18">
    <location>
        <begin position="3"/>
        <end position="100"/>
    </location>
</feature>
<dbReference type="GO" id="GO:0048039">
    <property type="term" value="F:ubiquinone binding"/>
    <property type="evidence" value="ECO:0007669"/>
    <property type="project" value="TreeGrafter"/>
</dbReference>
<comment type="similarity">
    <text evidence="2 16">Belongs to the complex I subunit 4 family.</text>
</comment>
<evidence type="ECO:0000256" key="8">
    <source>
        <dbReference type="ARBA" id="ARBA00022967"/>
    </source>
</evidence>
<feature type="transmembrane region" description="Helical" evidence="16">
    <location>
        <begin position="182"/>
        <end position="205"/>
    </location>
</feature>
<evidence type="ECO:0000256" key="9">
    <source>
        <dbReference type="ARBA" id="ARBA00022982"/>
    </source>
</evidence>
<evidence type="ECO:0000256" key="15">
    <source>
        <dbReference type="ARBA" id="ARBA00049551"/>
    </source>
</evidence>
<evidence type="ECO:0000256" key="7">
    <source>
        <dbReference type="ARBA" id="ARBA00022692"/>
    </source>
</evidence>
<keyword evidence="6 16" id="KW-0679">Respiratory chain</keyword>
<feature type="transmembrane region" description="Helical" evidence="16">
    <location>
        <begin position="244"/>
        <end position="267"/>
    </location>
</feature>
<keyword evidence="9 16" id="KW-0249">Electron transport</keyword>
<dbReference type="InterPro" id="IPR000260">
    <property type="entry name" value="NADH4_N"/>
</dbReference>
<evidence type="ECO:0000256" key="1">
    <source>
        <dbReference type="ARBA" id="ARBA00004225"/>
    </source>
</evidence>
<feature type="transmembrane region" description="Helical" evidence="16">
    <location>
        <begin position="301"/>
        <end position="323"/>
    </location>
</feature>
<sequence>MGFIFSMFLLMLIKSSYLWEIRFWFMMIFSFICLKYLSSEIWGMYFYYLYIDMISAILILLSFWITGLMLLASYYSVKYNNNKKVLFSSTVLVLCLVIILFFSVDNLLLFYLFFEVSLLPTLMLIMGWGYQPERLQAGMYMMLYTVFASLPMLLGILLISELNSSYSMMMFKYHSLMLNMNLLWLMVMMLAFLVKLPLYSVHLWLPKAHVEAPIAGSMVLAGVLLKLGGYGIMRFMYVFSFSNLYFDGFVMMICMWGGVMTSMICVGQSDIKSLIAYSSVGHMGMVAGGFVSKFMCGWEGGMLMMFSHGLCSSGLFCLGNLLYEKLNTRSLFMCSGLLNMNSSMSLFWFLLCISNMGAPPFINLISEIMLFISLYLYSWGLIMIILVMVFMSGLYNLILYVTVQNGSSMSFYNAMLSSNSSEYLLVFLHLLPLFMFIFNIGYLSKIFMF</sequence>
<feature type="transmembrane region" description="Helical" evidence="16">
    <location>
        <begin position="384"/>
        <end position="403"/>
    </location>
</feature>
<dbReference type="PANTHER" id="PTHR43507:SF20">
    <property type="entry name" value="NADH-UBIQUINONE OXIDOREDUCTASE CHAIN 4"/>
    <property type="match status" value="1"/>
</dbReference>
<comment type="function">
    <text evidence="16">Core subunit of the mitochondrial membrane respiratory chain NADH dehydrogenase (Complex I) which catalyzes electron transfer from NADH through the respiratory chain, using ubiquinone as an electron acceptor. Essential for the catalytic activity and assembly of complex I.</text>
</comment>
<evidence type="ECO:0000313" key="19">
    <source>
        <dbReference type="EMBL" id="WAP91443.1"/>
    </source>
</evidence>
<feature type="transmembrane region" description="Helical" evidence="16">
    <location>
        <begin position="274"/>
        <end position="295"/>
    </location>
</feature>
<feature type="transmembrane region" description="Helical" evidence="16">
    <location>
        <begin position="142"/>
        <end position="162"/>
    </location>
</feature>
<protein>
    <recommendedName>
        <fullName evidence="4 16">NADH-ubiquinone oxidoreductase chain 4</fullName>
        <ecNumber evidence="3 16">7.1.1.2</ecNumber>
    </recommendedName>
</protein>
<feature type="transmembrane region" description="Helical" evidence="16">
    <location>
        <begin position="21"/>
        <end position="39"/>
    </location>
</feature>
<keyword evidence="13 16" id="KW-0496">Mitochondrion</keyword>
<dbReference type="AlphaFoldDB" id="A0A9E9FYN9"/>
<proteinExistence type="inferred from homology"/>
<evidence type="ECO:0000256" key="6">
    <source>
        <dbReference type="ARBA" id="ARBA00022660"/>
    </source>
</evidence>
<evidence type="ECO:0000259" key="17">
    <source>
        <dbReference type="Pfam" id="PF00361"/>
    </source>
</evidence>
<dbReference type="InterPro" id="IPR001750">
    <property type="entry name" value="ND/Mrp_TM"/>
</dbReference>
<feature type="transmembrane region" description="Helical" evidence="16">
    <location>
        <begin position="108"/>
        <end position="130"/>
    </location>
</feature>
<dbReference type="PANTHER" id="PTHR43507">
    <property type="entry name" value="NADH-UBIQUINONE OXIDOREDUCTASE CHAIN 4"/>
    <property type="match status" value="1"/>
</dbReference>
<dbReference type="GO" id="GO:0015990">
    <property type="term" value="P:electron transport coupled proton transport"/>
    <property type="evidence" value="ECO:0007669"/>
    <property type="project" value="TreeGrafter"/>
</dbReference>
<feature type="transmembrane region" description="Helical" evidence="16">
    <location>
        <begin position="212"/>
        <end position="232"/>
    </location>
</feature>
<keyword evidence="12 16" id="KW-0830">Ubiquinone</keyword>
<evidence type="ECO:0000256" key="4">
    <source>
        <dbReference type="ARBA" id="ARBA00021006"/>
    </source>
</evidence>
<dbReference type="EMBL" id="ON367804">
    <property type="protein sequence ID" value="WAP91443.1"/>
    <property type="molecule type" value="Genomic_DNA"/>
</dbReference>
<organism evidence="19">
    <name type="scientific">Cirrothauma sp. LA-2022</name>
    <dbReference type="NCBI Taxonomy" id="2932269"/>
    <lineage>
        <taxon>Eukaryota</taxon>
        <taxon>Metazoa</taxon>
        <taxon>Spiralia</taxon>
        <taxon>Lophotrochozoa</taxon>
        <taxon>Mollusca</taxon>
        <taxon>Cephalopoda</taxon>
        <taxon>Coleoidea</taxon>
        <taxon>Octopodiformes</taxon>
        <taxon>Octopoda</taxon>
        <taxon>Cirrata</taxon>
        <taxon>Cirroteuthidae</taxon>
        <taxon>Cirrothauma</taxon>
    </lineage>
</organism>
<evidence type="ECO:0000256" key="10">
    <source>
        <dbReference type="ARBA" id="ARBA00022989"/>
    </source>
</evidence>
<dbReference type="InterPro" id="IPR003918">
    <property type="entry name" value="NADH_UbQ_OxRdtase"/>
</dbReference>
<feature type="transmembrane region" description="Helical" evidence="16">
    <location>
        <begin position="45"/>
        <end position="73"/>
    </location>
</feature>
<comment type="catalytic activity">
    <reaction evidence="15 16">
        <text>a ubiquinone + NADH + 5 H(+)(in) = a ubiquinol + NAD(+) + 4 H(+)(out)</text>
        <dbReference type="Rhea" id="RHEA:29091"/>
        <dbReference type="Rhea" id="RHEA-COMP:9565"/>
        <dbReference type="Rhea" id="RHEA-COMP:9566"/>
        <dbReference type="ChEBI" id="CHEBI:15378"/>
        <dbReference type="ChEBI" id="CHEBI:16389"/>
        <dbReference type="ChEBI" id="CHEBI:17976"/>
        <dbReference type="ChEBI" id="CHEBI:57540"/>
        <dbReference type="ChEBI" id="CHEBI:57945"/>
        <dbReference type="EC" id="7.1.1.2"/>
    </reaction>
</comment>